<dbReference type="AlphaFoldDB" id="A0A226QRV9"/>
<protein>
    <submittedName>
        <fullName evidence="1">Uncharacterized protein</fullName>
    </submittedName>
</protein>
<dbReference type="RefSeq" id="WP_089097218.1">
    <property type="nucleotide sequence ID" value="NZ_NDYL01000001.1"/>
</dbReference>
<keyword evidence="2" id="KW-1185">Reference proteome</keyword>
<accession>A0A226QRV9</accession>
<comment type="caution">
    <text evidence="1">The sequence shown here is derived from an EMBL/GenBank/DDBJ whole genome shotgun (WGS) entry which is preliminary data.</text>
</comment>
<dbReference type="EMBL" id="NDYL01000001">
    <property type="protein sequence ID" value="OXB94764.1"/>
    <property type="molecule type" value="Genomic_DNA"/>
</dbReference>
<dbReference type="Proteomes" id="UP000198394">
    <property type="component" value="Unassembled WGS sequence"/>
</dbReference>
<organism evidence="1 2">
    <name type="scientific">Parageobacillus galactosidasius</name>
    <dbReference type="NCBI Taxonomy" id="883812"/>
    <lineage>
        <taxon>Bacteria</taxon>
        <taxon>Bacillati</taxon>
        <taxon>Bacillota</taxon>
        <taxon>Bacilli</taxon>
        <taxon>Bacillales</taxon>
        <taxon>Anoxybacillaceae</taxon>
        <taxon>Parageobacillus</taxon>
    </lineage>
</organism>
<evidence type="ECO:0000313" key="2">
    <source>
        <dbReference type="Proteomes" id="UP000198394"/>
    </source>
</evidence>
<proteinExistence type="predicted"/>
<name>A0A226QRV9_9BACL</name>
<gene>
    <name evidence="1" type="ORF">B9L23_07835</name>
</gene>
<reference evidence="1 2" key="1">
    <citation type="submission" date="2017-04" db="EMBL/GenBank/DDBJ databases">
        <title>The genome sequence of Parageobacillus galactosidasius DSM 18751.</title>
        <authorList>
            <person name="Ramaloko W.T."/>
            <person name="Koen N."/>
            <person name="Polliack S."/>
            <person name="Aliyu H."/>
            <person name="Lebre P."/>
            <person name="Mohr T."/>
            <person name="Oswald F."/>
            <person name="Zwick M."/>
            <person name="Neumann A."/>
            <person name="Syldatk C."/>
            <person name="Cowan D."/>
            <person name="De Maayer P."/>
        </authorList>
    </citation>
    <scope>NUCLEOTIDE SEQUENCE [LARGE SCALE GENOMIC DNA]</scope>
    <source>
        <strain evidence="1 2">DSM 18751</strain>
    </source>
</reference>
<evidence type="ECO:0000313" key="1">
    <source>
        <dbReference type="EMBL" id="OXB94764.1"/>
    </source>
</evidence>
<sequence length="687" mass="80444">MLESNFSKQVVVPFLNQSFPIEQQKREDRLLRSITFPSDTQTALRLHAINHNYKVVSTIERRTINLHIPEDEWNAETDKLRIKAYLSIPVDGVRESHWVTQHHVDYGMVQSHNQYRVRGVSTQGYLSDWVYSEIRDDENDLILYELLYEIIDTLQAINDKDVTYLLDYALEDMFNTIFSSGKPIPSTSFALNDEIKTKINELLQVFSAIFTSSFKEDVFASPKEFTEIARTYKLLEKYQETKTDFLALLIEHYLEEKYEELIKKVDLEVFLKNDEEMQVLLQSMYEFDIKNELIRSLHDIEPHDRFVTSLNDAVELISEPIVFEQLKTTPKETIEQFMRLAFQELYIPLLIMDKRAVELTHELFDESSFESKGDIVEIDTINEEDVYKLLLVYDVLELLMNDLVDPEMDFHIQFIEKIIQTANQEQLSLFIEYSPIEFIEWMTNIRESFQTKYLSLANSLSYQINAQIKENTNIKHSSSMYSLLHQVNTQIDDDSELHFLKGTVSLKDVYMAKIKEFNELKEKLEFPSYQFEFILKILESAFNQTNLSKVESDHNLSLTSEEDYFIQENKKKFHHKLAQKILMNEHIINHSNKWFVSLKESLKSYPIESFFNTWNLNPASLYNELLLEKKELEIHQDLEDAFIMSGEEVVRYMLGEIGGGWPLGQFVLGINTLKGQAGGSQTGEGTN</sequence>